<accession>A0A8D2HCV4</accession>
<evidence type="ECO:0000256" key="3">
    <source>
        <dbReference type="ARBA" id="ARBA00023319"/>
    </source>
</evidence>
<dbReference type="Gene3D" id="2.60.40.10">
    <property type="entry name" value="Immunoglobulins"/>
    <property type="match status" value="1"/>
</dbReference>
<name>A0A8D2HCV4_UROPR</name>
<dbReference type="Proteomes" id="UP000694417">
    <property type="component" value="Unplaced"/>
</dbReference>
<protein>
    <recommendedName>
        <fullName evidence="6">Ig-like domain-containing protein</fullName>
    </recommendedName>
</protein>
<reference evidence="7" key="2">
    <citation type="submission" date="2025-09" db="UniProtKB">
        <authorList>
            <consortium name="Ensembl"/>
        </authorList>
    </citation>
    <scope>IDENTIFICATION</scope>
</reference>
<dbReference type="GeneTree" id="ENSGT01100000263478"/>
<evidence type="ECO:0000256" key="4">
    <source>
        <dbReference type="SAM" id="MobiDB-lite"/>
    </source>
</evidence>
<evidence type="ECO:0000256" key="5">
    <source>
        <dbReference type="SAM" id="Phobius"/>
    </source>
</evidence>
<dbReference type="Pfam" id="PF13895">
    <property type="entry name" value="Ig_2"/>
    <property type="match status" value="1"/>
</dbReference>
<dbReference type="InterPro" id="IPR036179">
    <property type="entry name" value="Ig-like_dom_sf"/>
</dbReference>
<dbReference type="PROSITE" id="PS50835">
    <property type="entry name" value="IG_LIKE"/>
    <property type="match status" value="1"/>
</dbReference>
<feature type="transmembrane region" description="Helical" evidence="5">
    <location>
        <begin position="157"/>
        <end position="179"/>
    </location>
</feature>
<dbReference type="PANTHER" id="PTHR11738:SF129">
    <property type="entry name" value="LEUKOCYTE-ASSOCIATED IMMUNOGLOBULIN-LIKE RECEPTOR 1"/>
    <property type="match status" value="1"/>
</dbReference>
<keyword evidence="5" id="KW-0472">Membrane</keyword>
<evidence type="ECO:0000256" key="1">
    <source>
        <dbReference type="ARBA" id="ARBA00022729"/>
    </source>
</evidence>
<organism evidence="7 8">
    <name type="scientific">Urocitellus parryii</name>
    <name type="common">Arctic ground squirrel</name>
    <name type="synonym">Spermophilus parryii</name>
    <dbReference type="NCBI Taxonomy" id="9999"/>
    <lineage>
        <taxon>Eukaryota</taxon>
        <taxon>Metazoa</taxon>
        <taxon>Chordata</taxon>
        <taxon>Craniata</taxon>
        <taxon>Vertebrata</taxon>
        <taxon>Euteleostomi</taxon>
        <taxon>Mammalia</taxon>
        <taxon>Eutheria</taxon>
        <taxon>Euarchontoglires</taxon>
        <taxon>Glires</taxon>
        <taxon>Rodentia</taxon>
        <taxon>Sciuromorpha</taxon>
        <taxon>Sciuridae</taxon>
        <taxon>Xerinae</taxon>
        <taxon>Marmotini</taxon>
        <taxon>Urocitellus</taxon>
    </lineage>
</organism>
<reference evidence="7" key="1">
    <citation type="submission" date="2025-08" db="UniProtKB">
        <authorList>
            <consortium name="Ensembl"/>
        </authorList>
    </citation>
    <scope>IDENTIFICATION</scope>
</reference>
<dbReference type="FunFam" id="2.60.40.10:FF:000049">
    <property type="entry name" value="Leukocyte immunoglobulin-like receptor subfamily B member 1"/>
    <property type="match status" value="1"/>
</dbReference>
<keyword evidence="1" id="KW-0732">Signal</keyword>
<proteinExistence type="predicted"/>
<dbReference type="AlphaFoldDB" id="A0A8D2HCV4"/>
<evidence type="ECO:0000313" key="8">
    <source>
        <dbReference type="Proteomes" id="UP000694417"/>
    </source>
</evidence>
<feature type="compositionally biased region" description="Polar residues" evidence="4">
    <location>
        <begin position="270"/>
        <end position="280"/>
    </location>
</feature>
<dbReference type="PANTHER" id="PTHR11738">
    <property type="entry name" value="MHC CLASS I NK CELL RECEPTOR"/>
    <property type="match status" value="1"/>
</dbReference>
<dbReference type="InterPro" id="IPR007110">
    <property type="entry name" value="Ig-like_dom"/>
</dbReference>
<dbReference type="InterPro" id="IPR013783">
    <property type="entry name" value="Ig-like_fold"/>
</dbReference>
<evidence type="ECO:0000259" key="6">
    <source>
        <dbReference type="PROSITE" id="PS50835"/>
    </source>
</evidence>
<evidence type="ECO:0000313" key="7">
    <source>
        <dbReference type="Ensembl" id="ENSUPAP00010011355.1"/>
    </source>
</evidence>
<keyword evidence="5" id="KW-0812">Transmembrane</keyword>
<keyword evidence="5" id="KW-1133">Transmembrane helix</keyword>
<feature type="domain" description="Ig-like" evidence="6">
    <location>
        <begin position="24"/>
        <end position="93"/>
    </location>
</feature>
<keyword evidence="2" id="KW-1015">Disulfide bond</keyword>
<keyword evidence="8" id="KW-1185">Reference proteome</keyword>
<feature type="region of interest" description="Disordered" evidence="4">
    <location>
        <begin position="218"/>
        <end position="280"/>
    </location>
</feature>
<dbReference type="Ensembl" id="ENSUPAT00010013043.1">
    <property type="protein sequence ID" value="ENSUPAP00010011355.1"/>
    <property type="gene ID" value="ENSUPAG00010009202.1"/>
</dbReference>
<sequence>TSPPPAHLMTFTAVCFLPGALPRPSISAEPGSEIPRGRPVTIVCRGPAGAQEFRLEKEGRSLFWDKKNSSPSEREARFLFPSMSEDTAGRYHCLYLKSTLWSELSDDLRLVLSGEDVTQVTTPVPGQLSGWSPGPGPCPRCHPVHTAPALLLTTEHLYLLIGVPLALLLCLLLLLLFCLHRQHQRKPGRTSREGSALVPCVRGLHDDVIQEVGPWEVAATAPTPQPPPSSGALLPQAPAARDPQEVTYAQLDHGALTERATRAGSPLTPEPSTYATLARH</sequence>
<dbReference type="SUPFAM" id="SSF48726">
    <property type="entry name" value="Immunoglobulin"/>
    <property type="match status" value="1"/>
</dbReference>
<dbReference type="GO" id="GO:0005886">
    <property type="term" value="C:plasma membrane"/>
    <property type="evidence" value="ECO:0007669"/>
    <property type="project" value="TreeGrafter"/>
</dbReference>
<evidence type="ECO:0000256" key="2">
    <source>
        <dbReference type="ARBA" id="ARBA00023157"/>
    </source>
</evidence>
<dbReference type="InterPro" id="IPR050412">
    <property type="entry name" value="Ig-like_Receptors_ImmuneReg"/>
</dbReference>
<keyword evidence="3" id="KW-0393">Immunoglobulin domain</keyword>
<dbReference type="GO" id="GO:0002764">
    <property type="term" value="P:immune response-regulating signaling pathway"/>
    <property type="evidence" value="ECO:0007669"/>
    <property type="project" value="TreeGrafter"/>
</dbReference>